<reference evidence="1" key="1">
    <citation type="submission" date="2021-08" db="EMBL/GenBank/DDBJ databases">
        <title>Prevotella lacticifex sp. nov., isolated from rumen of cow.</title>
        <authorList>
            <person name="Shinkai T."/>
            <person name="Ikeyama N."/>
            <person name="Kumagai M."/>
            <person name="Ohmori H."/>
            <person name="Sakamoto M."/>
            <person name="Ohkuma M."/>
            <person name="Mitsumori M."/>
        </authorList>
    </citation>
    <scope>NUCLEOTIDE SEQUENCE</scope>
    <source>
        <strain evidence="1">DSM 11371</strain>
    </source>
</reference>
<evidence type="ECO:0000313" key="2">
    <source>
        <dbReference type="Proteomes" id="UP000887043"/>
    </source>
</evidence>
<protein>
    <submittedName>
        <fullName evidence="1">Uncharacterized protein</fullName>
    </submittedName>
</protein>
<dbReference type="Proteomes" id="UP000887043">
    <property type="component" value="Unassembled WGS sequence"/>
</dbReference>
<organism evidence="1 2">
    <name type="scientific">Segatella bryantii</name>
    <name type="common">Prevotella bryantii</name>
    <dbReference type="NCBI Taxonomy" id="77095"/>
    <lineage>
        <taxon>Bacteria</taxon>
        <taxon>Pseudomonadati</taxon>
        <taxon>Bacteroidota</taxon>
        <taxon>Bacteroidia</taxon>
        <taxon>Bacteroidales</taxon>
        <taxon>Prevotellaceae</taxon>
        <taxon>Segatella</taxon>
    </lineage>
</organism>
<evidence type="ECO:0000313" key="1">
    <source>
        <dbReference type="EMBL" id="GJG27147.1"/>
    </source>
</evidence>
<dbReference type="AlphaFoldDB" id="A0AA37HVH1"/>
<accession>A0AA37HVH1</accession>
<proteinExistence type="predicted"/>
<sequence length="49" mass="5751">MVDSKIPQLNFVFDRRKVATPNKKASVELRITHDYKQKYISTGVMFYSV</sequence>
<gene>
    <name evidence="1" type="ORF">PRRU23_08470</name>
</gene>
<comment type="caution">
    <text evidence="1">The sequence shown here is derived from an EMBL/GenBank/DDBJ whole genome shotgun (WGS) entry which is preliminary data.</text>
</comment>
<name>A0AA37HVH1_SEGBR</name>
<dbReference type="EMBL" id="BPTR01000001">
    <property type="protein sequence ID" value="GJG27147.1"/>
    <property type="molecule type" value="Genomic_DNA"/>
</dbReference>